<accession>A0A9E8MTR6</accession>
<keyword evidence="2" id="KW-1003">Cell membrane</keyword>
<dbReference type="RefSeq" id="WP_267675947.1">
    <property type="nucleotide sequence ID" value="NZ_CP113088.1"/>
</dbReference>
<dbReference type="KEGG" id="lnu:N7U66_14800"/>
<comment type="subcellular location">
    <subcellularLocation>
        <location evidence="1">Cell membrane</location>
        <topology evidence="1">Multi-pass membrane protein</topology>
    </subcellularLocation>
</comment>
<feature type="transmembrane region" description="Helical" evidence="6">
    <location>
        <begin position="287"/>
        <end position="313"/>
    </location>
</feature>
<name>A0A9E8MTR6_9FLAO</name>
<keyword evidence="8" id="KW-1185">Reference proteome</keyword>
<keyword evidence="5 6" id="KW-0472">Membrane</keyword>
<keyword evidence="3 6" id="KW-0812">Transmembrane</keyword>
<protein>
    <submittedName>
        <fullName evidence="7">Lysylphosphatidylglycerol synthase domain-containing protein</fullName>
    </submittedName>
</protein>
<dbReference type="AlphaFoldDB" id="A0A9E8MTR6"/>
<keyword evidence="4 6" id="KW-1133">Transmembrane helix</keyword>
<feature type="transmembrane region" description="Helical" evidence="6">
    <location>
        <begin position="207"/>
        <end position="224"/>
    </location>
</feature>
<reference evidence="7" key="1">
    <citation type="submission" date="2022-11" db="EMBL/GenBank/DDBJ databases">
        <title>Lacinutrix neustonica HL-RS19T sp. nov., isolated from the surface microlayer sample of brackish Lake Shihwa.</title>
        <authorList>
            <person name="Choi J.Y."/>
            <person name="Hwang C.Y."/>
        </authorList>
    </citation>
    <scope>NUCLEOTIDE SEQUENCE</scope>
    <source>
        <strain evidence="7">HL-RS19</strain>
    </source>
</reference>
<evidence type="ECO:0000256" key="3">
    <source>
        <dbReference type="ARBA" id="ARBA00022692"/>
    </source>
</evidence>
<sequence>MYNTVSYKTKQFFFVLIKLSIVVAAFYFMYNKLVNNGTLDFAEFINILNKKNVFSVENIFFLIFLSLFNWFFEIFKWKILVTSIKEITFFEALQQSLGAFTASLFTPNRIGEYGAKAVYYTKNYRKKVLLLNLLSNVMQMGVTIVMGCVGFWLFISKYALDINYVKVSRYFIIIAVISTIIVIVLKKTQYKIKGFPFEKIKNFIKKLSFNLKVLAVILSFIRYGTFSFQFYFLLHLFGTPLAYYEAMIVITTYYLLVSVAPTIYLFDVVIKGSVAVYLFSFTDINDISVLCIVTLMWLLNFVIPSLFGSYFVLRFNLPKQDVSC</sequence>
<organism evidence="7 8">
    <name type="scientific">Lacinutrix neustonica</name>
    <dbReference type="NCBI Taxonomy" id="2980107"/>
    <lineage>
        <taxon>Bacteria</taxon>
        <taxon>Pseudomonadati</taxon>
        <taxon>Bacteroidota</taxon>
        <taxon>Flavobacteriia</taxon>
        <taxon>Flavobacteriales</taxon>
        <taxon>Flavobacteriaceae</taxon>
        <taxon>Lacinutrix</taxon>
    </lineage>
</organism>
<evidence type="ECO:0000313" key="8">
    <source>
        <dbReference type="Proteomes" id="UP001164705"/>
    </source>
</evidence>
<feature type="transmembrane region" description="Helical" evidence="6">
    <location>
        <begin position="12"/>
        <end position="30"/>
    </location>
</feature>
<feature type="transmembrane region" description="Helical" evidence="6">
    <location>
        <begin position="129"/>
        <end position="155"/>
    </location>
</feature>
<proteinExistence type="predicted"/>
<evidence type="ECO:0000256" key="1">
    <source>
        <dbReference type="ARBA" id="ARBA00004651"/>
    </source>
</evidence>
<feature type="transmembrane region" description="Helical" evidence="6">
    <location>
        <begin position="58"/>
        <end position="75"/>
    </location>
</feature>
<dbReference type="Pfam" id="PF03706">
    <property type="entry name" value="LPG_synthase_TM"/>
    <property type="match status" value="1"/>
</dbReference>
<feature type="transmembrane region" description="Helical" evidence="6">
    <location>
        <begin position="167"/>
        <end position="186"/>
    </location>
</feature>
<evidence type="ECO:0000256" key="5">
    <source>
        <dbReference type="ARBA" id="ARBA00023136"/>
    </source>
</evidence>
<dbReference type="GO" id="GO:0005886">
    <property type="term" value="C:plasma membrane"/>
    <property type="evidence" value="ECO:0007669"/>
    <property type="project" value="UniProtKB-SubCell"/>
</dbReference>
<gene>
    <name evidence="7" type="ORF">N7U66_14800</name>
</gene>
<evidence type="ECO:0000256" key="6">
    <source>
        <dbReference type="SAM" id="Phobius"/>
    </source>
</evidence>
<dbReference type="Proteomes" id="UP001164705">
    <property type="component" value="Chromosome"/>
</dbReference>
<dbReference type="InterPro" id="IPR022791">
    <property type="entry name" value="L-PG_synthase/AglD"/>
</dbReference>
<evidence type="ECO:0000313" key="7">
    <source>
        <dbReference type="EMBL" id="WAC01333.1"/>
    </source>
</evidence>
<evidence type="ECO:0000256" key="2">
    <source>
        <dbReference type="ARBA" id="ARBA00022475"/>
    </source>
</evidence>
<evidence type="ECO:0000256" key="4">
    <source>
        <dbReference type="ARBA" id="ARBA00022989"/>
    </source>
</evidence>
<dbReference type="EMBL" id="CP113088">
    <property type="protein sequence ID" value="WAC01333.1"/>
    <property type="molecule type" value="Genomic_DNA"/>
</dbReference>